<sequence>MIFIEKDPQGKVYEQLIDLAFDICDEFHLVVRKDLGSTRKLQPVLKELEGSLKVMKKTNEWTGTILVGGQKAKVYYYHTDDYAREVVKKTANSLHSWLQPDLPEDLSFLKKGKPWLVNIAHEEESYIVTESEYLIGKIKEIEGLEISMES</sequence>
<dbReference type="Proteomes" id="UP000273811">
    <property type="component" value="Unassembled WGS sequence"/>
</dbReference>
<dbReference type="AlphaFoldDB" id="A0A443IUX3"/>
<keyword evidence="2" id="KW-1185">Reference proteome</keyword>
<dbReference type="OrthoDB" id="268235at2"/>
<evidence type="ECO:0000313" key="1">
    <source>
        <dbReference type="EMBL" id="RWR11885.1"/>
    </source>
</evidence>
<name>A0A443IUX3_9BACI</name>
<gene>
    <name evidence="1" type="ORF">D4N35_008085</name>
</gene>
<reference evidence="1" key="1">
    <citation type="submission" date="2018-12" db="EMBL/GenBank/DDBJ databases">
        <authorList>
            <person name="Sun L."/>
            <person name="Chen Z."/>
        </authorList>
    </citation>
    <scope>NUCLEOTIDE SEQUENCE [LARGE SCALE GENOMIC DNA]</scope>
    <source>
        <strain evidence="1">DSM 16012</strain>
    </source>
</reference>
<organism evidence="1 2">
    <name type="scientific">Siminovitchia fortis</name>
    <dbReference type="NCBI Taxonomy" id="254758"/>
    <lineage>
        <taxon>Bacteria</taxon>
        <taxon>Bacillati</taxon>
        <taxon>Bacillota</taxon>
        <taxon>Bacilli</taxon>
        <taxon>Bacillales</taxon>
        <taxon>Bacillaceae</taxon>
        <taxon>Siminovitchia</taxon>
    </lineage>
</organism>
<evidence type="ECO:0000313" key="2">
    <source>
        <dbReference type="Proteomes" id="UP000273811"/>
    </source>
</evidence>
<comment type="caution">
    <text evidence="1">The sequence shown here is derived from an EMBL/GenBank/DDBJ whole genome shotgun (WGS) entry which is preliminary data.</text>
</comment>
<accession>A0A443IUX3</accession>
<protein>
    <submittedName>
        <fullName evidence="1">Stage III sporulation protein AH</fullName>
    </submittedName>
</protein>
<dbReference type="EMBL" id="QYTU02000014">
    <property type="protein sequence ID" value="RWR11885.1"/>
    <property type="molecule type" value="Genomic_DNA"/>
</dbReference>
<proteinExistence type="predicted"/>
<dbReference type="RefSeq" id="WP_120072291.1">
    <property type="nucleotide sequence ID" value="NZ_CP126113.1"/>
</dbReference>